<evidence type="ECO:0000256" key="1">
    <source>
        <dbReference type="ARBA" id="ARBA00022679"/>
    </source>
</evidence>
<dbReference type="SUPFAM" id="SSF53098">
    <property type="entry name" value="Ribonuclease H-like"/>
    <property type="match status" value="1"/>
</dbReference>
<keyword evidence="5" id="KW-0378">Hydrolase</keyword>
<protein>
    <submittedName>
        <fullName evidence="9">Uncharacterized protein LOC111286028</fullName>
    </submittedName>
</protein>
<dbReference type="InterPro" id="IPR036397">
    <property type="entry name" value="RNaseH_sf"/>
</dbReference>
<keyword evidence="8" id="KW-1185">Reference proteome</keyword>
<evidence type="ECO:0000256" key="3">
    <source>
        <dbReference type="ARBA" id="ARBA00022722"/>
    </source>
</evidence>
<keyword evidence="3" id="KW-0540">Nuclease</keyword>
<dbReference type="PANTHER" id="PTHR48475">
    <property type="entry name" value="RIBONUCLEASE H"/>
    <property type="match status" value="1"/>
</dbReference>
<dbReference type="GO" id="GO:0003676">
    <property type="term" value="F:nucleic acid binding"/>
    <property type="evidence" value="ECO:0007669"/>
    <property type="project" value="InterPro"/>
</dbReference>
<evidence type="ECO:0000259" key="7">
    <source>
        <dbReference type="PROSITE" id="PS50879"/>
    </source>
</evidence>
<dbReference type="InterPro" id="IPR012337">
    <property type="entry name" value="RNaseH-like_sf"/>
</dbReference>
<dbReference type="Proteomes" id="UP000515121">
    <property type="component" value="Unplaced"/>
</dbReference>
<feature type="domain" description="RNase H type-1" evidence="7">
    <location>
        <begin position="126"/>
        <end position="191"/>
    </location>
</feature>
<keyword evidence="6" id="KW-0695">RNA-directed DNA polymerase</keyword>
<keyword evidence="2" id="KW-0548">Nucleotidyltransferase</keyword>
<dbReference type="OrthoDB" id="1730907at2759"/>
<evidence type="ECO:0000256" key="6">
    <source>
        <dbReference type="ARBA" id="ARBA00022918"/>
    </source>
</evidence>
<evidence type="ECO:0000313" key="8">
    <source>
        <dbReference type="Proteomes" id="UP000515121"/>
    </source>
</evidence>
<dbReference type="PROSITE" id="PS50879">
    <property type="entry name" value="RNASE_H_1"/>
    <property type="match status" value="1"/>
</dbReference>
<dbReference type="Pfam" id="PF17917">
    <property type="entry name" value="RT_RNaseH"/>
    <property type="match status" value="1"/>
</dbReference>
<keyword evidence="4" id="KW-0255">Endonuclease</keyword>
<reference evidence="9" key="1">
    <citation type="submission" date="2025-08" db="UniProtKB">
        <authorList>
            <consortium name="RefSeq"/>
        </authorList>
    </citation>
    <scope>IDENTIFICATION</scope>
    <source>
        <tissue evidence="9">Fruit stalk</tissue>
    </source>
</reference>
<dbReference type="GeneID" id="111286028"/>
<dbReference type="PANTHER" id="PTHR48475:SF1">
    <property type="entry name" value="RNASE H TYPE-1 DOMAIN-CONTAINING PROTEIN"/>
    <property type="match status" value="1"/>
</dbReference>
<dbReference type="GO" id="GO:0004523">
    <property type="term" value="F:RNA-DNA hybrid ribonuclease activity"/>
    <property type="evidence" value="ECO:0007669"/>
    <property type="project" value="InterPro"/>
</dbReference>
<keyword evidence="1" id="KW-0808">Transferase</keyword>
<proteinExistence type="predicted"/>
<evidence type="ECO:0000256" key="4">
    <source>
        <dbReference type="ARBA" id="ARBA00022759"/>
    </source>
</evidence>
<dbReference type="Gene3D" id="3.30.420.10">
    <property type="entry name" value="Ribonuclease H-like superfamily/Ribonuclease H"/>
    <property type="match status" value="1"/>
</dbReference>
<dbReference type="KEGG" id="dzi:111286028"/>
<dbReference type="AlphaFoldDB" id="A0A6P5XTH7"/>
<organism evidence="8 9">
    <name type="scientific">Durio zibethinus</name>
    <name type="common">Durian</name>
    <dbReference type="NCBI Taxonomy" id="66656"/>
    <lineage>
        <taxon>Eukaryota</taxon>
        <taxon>Viridiplantae</taxon>
        <taxon>Streptophyta</taxon>
        <taxon>Embryophyta</taxon>
        <taxon>Tracheophyta</taxon>
        <taxon>Spermatophyta</taxon>
        <taxon>Magnoliopsida</taxon>
        <taxon>eudicotyledons</taxon>
        <taxon>Gunneridae</taxon>
        <taxon>Pentapetalae</taxon>
        <taxon>rosids</taxon>
        <taxon>malvids</taxon>
        <taxon>Malvales</taxon>
        <taxon>Malvaceae</taxon>
        <taxon>Helicteroideae</taxon>
        <taxon>Durio</taxon>
    </lineage>
</organism>
<dbReference type="RefSeq" id="XP_022731529.1">
    <property type="nucleotide sequence ID" value="XM_022875794.1"/>
</dbReference>
<dbReference type="InterPro" id="IPR002156">
    <property type="entry name" value="RNaseH_domain"/>
</dbReference>
<evidence type="ECO:0000256" key="5">
    <source>
        <dbReference type="ARBA" id="ARBA00022801"/>
    </source>
</evidence>
<dbReference type="InterPro" id="IPR041373">
    <property type="entry name" value="RT_RNaseH"/>
</dbReference>
<accession>A0A6P5XTH7</accession>
<evidence type="ECO:0000313" key="9">
    <source>
        <dbReference type="RefSeq" id="XP_022731529.1"/>
    </source>
</evidence>
<sequence>MEKTTFMTVWGTFSYKVMPFEAMCSALAWTTHQLKQHILYYTTWLIVKLDPIKYIFEKPSLSKKIARWQVLLSKYDIVYVSQKAIKRSVIVEFLVEHTHEDYVLMTFVFSNKDLISVLHIDKEEYNEDIWKMYFDGASNALGQGIIVVLISSKGDYYPITAKLNFNCTNNVAEYKACVMSLQAAIERRPIL</sequence>
<gene>
    <name evidence="9" type="primary">LOC111286028</name>
</gene>
<name>A0A6P5XTH7_DURZI</name>
<dbReference type="GO" id="GO:0003964">
    <property type="term" value="F:RNA-directed DNA polymerase activity"/>
    <property type="evidence" value="ECO:0007669"/>
    <property type="project" value="UniProtKB-KW"/>
</dbReference>
<evidence type="ECO:0000256" key="2">
    <source>
        <dbReference type="ARBA" id="ARBA00022695"/>
    </source>
</evidence>